<accession>A0A5J5ADW7</accession>
<dbReference type="GO" id="GO:0005634">
    <property type="term" value="C:nucleus"/>
    <property type="evidence" value="ECO:0007669"/>
    <property type="project" value="UniProtKB-SubCell"/>
</dbReference>
<keyword evidence="6" id="KW-0238">DNA-binding</keyword>
<name>A0A5J5ADW7_9ASTE</name>
<protein>
    <recommendedName>
        <fullName evidence="13">AP2/ERF domain-containing protein</fullName>
    </recommendedName>
</protein>
<evidence type="ECO:0000256" key="2">
    <source>
        <dbReference type="ARBA" id="ARBA00007806"/>
    </source>
</evidence>
<dbReference type="Pfam" id="PF01055">
    <property type="entry name" value="Glyco_hydro_31_2nd"/>
    <property type="match status" value="1"/>
</dbReference>
<evidence type="ECO:0000256" key="10">
    <source>
        <dbReference type="ARBA" id="ARBA00023295"/>
    </source>
</evidence>
<dbReference type="GO" id="GO:0005975">
    <property type="term" value="P:carbohydrate metabolic process"/>
    <property type="evidence" value="ECO:0007669"/>
    <property type="project" value="InterPro"/>
</dbReference>
<dbReference type="InterPro" id="IPR013780">
    <property type="entry name" value="Glyco_hydro_b"/>
</dbReference>
<evidence type="ECO:0000256" key="9">
    <source>
        <dbReference type="ARBA" id="ARBA00023242"/>
    </source>
</evidence>
<dbReference type="EMBL" id="CM018044">
    <property type="protein sequence ID" value="KAA8529173.1"/>
    <property type="molecule type" value="Genomic_DNA"/>
</dbReference>
<dbReference type="GO" id="GO:0003700">
    <property type="term" value="F:DNA-binding transcription factor activity"/>
    <property type="evidence" value="ECO:0007669"/>
    <property type="project" value="InterPro"/>
</dbReference>
<keyword evidence="8" id="KW-0325">Glycoprotein</keyword>
<dbReference type="Proteomes" id="UP000325577">
    <property type="component" value="Linkage Group LG20"/>
</dbReference>
<dbReference type="InterPro" id="IPR048395">
    <property type="entry name" value="Glyco_hydro_31_C"/>
</dbReference>
<keyword evidence="4 11" id="KW-0378">Hydrolase</keyword>
<dbReference type="SUPFAM" id="SSF51011">
    <property type="entry name" value="Glycosyl hydrolase domain"/>
    <property type="match status" value="1"/>
</dbReference>
<dbReference type="PROSITE" id="PS51032">
    <property type="entry name" value="AP2_ERF"/>
    <property type="match status" value="1"/>
</dbReference>
<dbReference type="InterPro" id="IPR016177">
    <property type="entry name" value="DNA-bd_dom_sf"/>
</dbReference>
<evidence type="ECO:0000256" key="8">
    <source>
        <dbReference type="ARBA" id="ARBA00023180"/>
    </source>
</evidence>
<keyword evidence="9" id="KW-0539">Nucleus</keyword>
<dbReference type="Gene3D" id="2.60.40.1180">
    <property type="entry name" value="Golgi alpha-mannosidase II"/>
    <property type="match status" value="2"/>
</dbReference>
<evidence type="ECO:0000256" key="6">
    <source>
        <dbReference type="ARBA" id="ARBA00023125"/>
    </source>
</evidence>
<evidence type="ECO:0000313" key="14">
    <source>
        <dbReference type="EMBL" id="KAA8529173.1"/>
    </source>
</evidence>
<dbReference type="SUPFAM" id="SSF54171">
    <property type="entry name" value="DNA-binding domain"/>
    <property type="match status" value="1"/>
</dbReference>
<dbReference type="InterPro" id="IPR017853">
    <property type="entry name" value="GH"/>
</dbReference>
<keyword evidence="5" id="KW-0805">Transcription regulation</keyword>
<organism evidence="14 15">
    <name type="scientific">Nyssa sinensis</name>
    <dbReference type="NCBI Taxonomy" id="561372"/>
    <lineage>
        <taxon>Eukaryota</taxon>
        <taxon>Viridiplantae</taxon>
        <taxon>Streptophyta</taxon>
        <taxon>Embryophyta</taxon>
        <taxon>Tracheophyta</taxon>
        <taxon>Spermatophyta</taxon>
        <taxon>Magnoliopsida</taxon>
        <taxon>eudicotyledons</taxon>
        <taxon>Gunneridae</taxon>
        <taxon>Pentapetalae</taxon>
        <taxon>asterids</taxon>
        <taxon>Cornales</taxon>
        <taxon>Nyssaceae</taxon>
        <taxon>Nyssa</taxon>
    </lineage>
</organism>
<dbReference type="CDD" id="cd00018">
    <property type="entry name" value="AP2"/>
    <property type="match status" value="1"/>
</dbReference>
<evidence type="ECO:0000256" key="3">
    <source>
        <dbReference type="ARBA" id="ARBA00022729"/>
    </source>
</evidence>
<dbReference type="SUPFAM" id="SSF51445">
    <property type="entry name" value="(Trans)glycosidases"/>
    <property type="match status" value="1"/>
</dbReference>
<dbReference type="PANTHER" id="PTHR22762">
    <property type="entry name" value="ALPHA-GLUCOSIDASE"/>
    <property type="match status" value="1"/>
</dbReference>
<dbReference type="InterPro" id="IPR000322">
    <property type="entry name" value="Glyco_hydro_31_TIM"/>
</dbReference>
<proteinExistence type="inferred from homology"/>
<dbReference type="AlphaFoldDB" id="A0A5J5ADW7"/>
<feature type="region of interest" description="Disordered" evidence="12">
    <location>
        <begin position="448"/>
        <end position="494"/>
    </location>
</feature>
<comment type="subcellular location">
    <subcellularLocation>
        <location evidence="1">Nucleus</location>
    </subcellularLocation>
</comment>
<evidence type="ECO:0000256" key="7">
    <source>
        <dbReference type="ARBA" id="ARBA00023163"/>
    </source>
</evidence>
<dbReference type="SMART" id="SM00380">
    <property type="entry name" value="AP2"/>
    <property type="match status" value="1"/>
</dbReference>
<keyword evidence="10 11" id="KW-0326">Glycosidase</keyword>
<evidence type="ECO:0000256" key="12">
    <source>
        <dbReference type="SAM" id="MobiDB-lite"/>
    </source>
</evidence>
<evidence type="ECO:0000259" key="13">
    <source>
        <dbReference type="PROSITE" id="PS51032"/>
    </source>
</evidence>
<evidence type="ECO:0000313" key="15">
    <source>
        <dbReference type="Proteomes" id="UP000325577"/>
    </source>
</evidence>
<reference evidence="14 15" key="1">
    <citation type="submission" date="2019-09" db="EMBL/GenBank/DDBJ databases">
        <title>A chromosome-level genome assembly of the Chinese tupelo Nyssa sinensis.</title>
        <authorList>
            <person name="Yang X."/>
            <person name="Kang M."/>
            <person name="Yang Y."/>
            <person name="Xiong H."/>
            <person name="Wang M."/>
            <person name="Zhang Z."/>
            <person name="Wang Z."/>
            <person name="Wu H."/>
            <person name="Ma T."/>
            <person name="Liu J."/>
            <person name="Xi Z."/>
        </authorList>
    </citation>
    <scope>NUCLEOTIDE SEQUENCE [LARGE SCALE GENOMIC DNA]</scope>
    <source>
        <strain evidence="14">J267</strain>
        <tissue evidence="14">Leaf</tissue>
    </source>
</reference>
<dbReference type="FunFam" id="2.60.40.1180:FF:000044">
    <property type="entry name" value="Alpha-glucosidase 1"/>
    <property type="match status" value="1"/>
</dbReference>
<dbReference type="Pfam" id="PF21365">
    <property type="entry name" value="Glyco_hydro_31_3rd"/>
    <property type="match status" value="1"/>
</dbReference>
<evidence type="ECO:0000256" key="11">
    <source>
        <dbReference type="RuleBase" id="RU361185"/>
    </source>
</evidence>
<dbReference type="InterPro" id="IPR036955">
    <property type="entry name" value="AP2/ERF_dom_sf"/>
</dbReference>
<evidence type="ECO:0000256" key="5">
    <source>
        <dbReference type="ARBA" id="ARBA00023015"/>
    </source>
</evidence>
<dbReference type="Gene3D" id="3.20.20.80">
    <property type="entry name" value="Glycosidases"/>
    <property type="match status" value="1"/>
</dbReference>
<evidence type="ECO:0000256" key="4">
    <source>
        <dbReference type="ARBA" id="ARBA00022801"/>
    </source>
</evidence>
<sequence>MVGSDICGFYPAPTEELCNRWIELGAFYPFSRDHANYYSPRQELYQWDSVAESARNALGMRYKLLPYLYTLNYEAHVSGAPIARPLFFSFPTLTECYGLSTQFLLGSSVMVSPVLEQGKSELKALFPPGTWYSLFDMTQAIVSKEAHYLTLDAPLHVINVHVYQNTILPMQQGGMISKVARMTPFTLIVTFPAGATDGEAKGKLFLDDDELPEMKLGNGYSTYIDFSATVAQGTVKIWSDVQESKFALEKGWTIEKVAVVGLNGIGGAFALEVDGNPVVDISNVEFSATELTYLQKLEGGGDKRKSMMVEVKGLELPLETTKRERRGFCEGNFEGFVKEAEDQPLFPNCFDAFETKKNLFYSGVFWEFSHKTIFEFFLLLKRFMFAKMPDHFCKKKKLKSNSDEEIIMRKLRIFCYDPDLTDSSDDERNGKPSKRIVREINFPIDGYHQSKAPEMESSCQDSNNGGKNPKKRKVSVKTPNQIQRRPASSKYRGVRQRKWGKWAAEIRDPFKGRRVWLGTYDTAEAAAKAYETKRIEFEAMMAQSSSVAVSQPQKPSVSEDTDSVLSHTSPLSVLEMECSTSASASLMDVRFCESVMKEMASASLMDVKCCESVMKEIMKDGEKQQMPNSVCVDEPLAAQIGQELDLGLELNSFFNEDFERILD</sequence>
<gene>
    <name evidence="14" type="ORF">F0562_034028</name>
</gene>
<keyword evidence="15" id="KW-1185">Reference proteome</keyword>
<evidence type="ECO:0000256" key="1">
    <source>
        <dbReference type="ARBA" id="ARBA00004123"/>
    </source>
</evidence>
<dbReference type="GO" id="GO:0003677">
    <property type="term" value="F:DNA binding"/>
    <property type="evidence" value="ECO:0007669"/>
    <property type="project" value="UniProtKB-KW"/>
</dbReference>
<keyword evidence="3" id="KW-0732">Signal</keyword>
<dbReference type="Pfam" id="PF00847">
    <property type="entry name" value="AP2"/>
    <property type="match status" value="1"/>
</dbReference>
<dbReference type="Gene3D" id="3.30.730.10">
    <property type="entry name" value="AP2/ERF domain"/>
    <property type="match status" value="1"/>
</dbReference>
<dbReference type="OrthoDB" id="5839090at2759"/>
<keyword evidence="7" id="KW-0804">Transcription</keyword>
<dbReference type="GO" id="GO:0004553">
    <property type="term" value="F:hydrolase activity, hydrolyzing O-glycosyl compounds"/>
    <property type="evidence" value="ECO:0007669"/>
    <property type="project" value="InterPro"/>
</dbReference>
<dbReference type="InterPro" id="IPR001471">
    <property type="entry name" value="AP2/ERF_dom"/>
</dbReference>
<dbReference type="PANTHER" id="PTHR22762:SF127">
    <property type="entry name" value="ALPHA-XYLOSIDASE 1-RELATED"/>
    <property type="match status" value="1"/>
</dbReference>
<feature type="domain" description="AP2/ERF" evidence="13">
    <location>
        <begin position="490"/>
        <end position="552"/>
    </location>
</feature>
<comment type="similarity">
    <text evidence="2 11">Belongs to the glycosyl hydrolase 31 family.</text>
</comment>
<feature type="compositionally biased region" description="Polar residues" evidence="12">
    <location>
        <begin position="457"/>
        <end position="466"/>
    </location>
</feature>
<dbReference type="PRINTS" id="PR00367">
    <property type="entry name" value="ETHRSPELEMNT"/>
</dbReference>